<keyword evidence="1 3" id="KW-0560">Oxidoreductase</keyword>
<protein>
    <submittedName>
        <fullName evidence="3">TIGR03564 family F420-dependent LLM class oxidoreductase</fullName>
        <ecNumber evidence="3">1.-.-.-</ecNumber>
    </submittedName>
</protein>
<feature type="domain" description="Luciferase-like" evidence="2">
    <location>
        <begin position="9"/>
        <end position="270"/>
    </location>
</feature>
<keyword evidence="4" id="KW-1185">Reference proteome</keyword>
<sequence length="302" mass="31802">MWLEVSGLPADEIETAVRAADGAGYSTLWFGEVGNWDPLTLLTVAAREAASPRLGSAVVRSYPRHPLALAAQALTIQAMTGNRLVLGLGPSHAPIVEGQYGIPFTAPARNLREYLSVLIPLLRGEPVSYHGTDWTAVGQLELAGAEPPPVVVAAMGPKLLQLTGELADGVITTWVTPDTVIEQVVPALRRAAEGAGRAVPEIIAQMPVAVTDDPDGTRELLNARLGMTRDLPSYRAAFEREGVSGPGDLVIAGDELVVAKAIRRYAEAGVSEFMAVPVGAAADQARTARLLPELTGDARAVR</sequence>
<dbReference type="PANTHER" id="PTHR43244">
    <property type="match status" value="1"/>
</dbReference>
<dbReference type="EMBL" id="WLZY01000002">
    <property type="protein sequence ID" value="NDL57072.1"/>
    <property type="molecule type" value="Genomic_DNA"/>
</dbReference>
<dbReference type="InterPro" id="IPR050564">
    <property type="entry name" value="F420-G6PD/mer"/>
</dbReference>
<accession>A0A7K3M2C3</accession>
<dbReference type="CDD" id="cd01097">
    <property type="entry name" value="Tetrahydromethanopterin_reductase"/>
    <property type="match status" value="1"/>
</dbReference>
<dbReference type="Pfam" id="PF00296">
    <property type="entry name" value="Bac_luciferase"/>
    <property type="match status" value="1"/>
</dbReference>
<evidence type="ECO:0000256" key="1">
    <source>
        <dbReference type="ARBA" id="ARBA00023002"/>
    </source>
</evidence>
<dbReference type="InterPro" id="IPR011251">
    <property type="entry name" value="Luciferase-like_dom"/>
</dbReference>
<evidence type="ECO:0000313" key="3">
    <source>
        <dbReference type="EMBL" id="NDL57072.1"/>
    </source>
</evidence>
<dbReference type="PANTHER" id="PTHR43244:SF1">
    <property type="entry name" value="5,10-METHYLENETETRAHYDROMETHANOPTERIN REDUCTASE"/>
    <property type="match status" value="1"/>
</dbReference>
<evidence type="ECO:0000313" key="4">
    <source>
        <dbReference type="Proteomes" id="UP000460435"/>
    </source>
</evidence>
<dbReference type="NCBIfam" id="TIGR03564">
    <property type="entry name" value="F420_MSMEG_4879"/>
    <property type="match status" value="1"/>
</dbReference>
<dbReference type="AlphaFoldDB" id="A0A7K3M2C3"/>
<comment type="caution">
    <text evidence="3">The sequence shown here is derived from an EMBL/GenBank/DDBJ whole genome shotgun (WGS) entry which is preliminary data.</text>
</comment>
<organism evidence="3 4">
    <name type="scientific">Phytoactinopolyspora mesophila</name>
    <dbReference type="NCBI Taxonomy" id="2650750"/>
    <lineage>
        <taxon>Bacteria</taxon>
        <taxon>Bacillati</taxon>
        <taxon>Actinomycetota</taxon>
        <taxon>Actinomycetes</taxon>
        <taxon>Jiangellales</taxon>
        <taxon>Jiangellaceae</taxon>
        <taxon>Phytoactinopolyspora</taxon>
    </lineage>
</organism>
<name>A0A7K3M2C3_9ACTN</name>
<dbReference type="InterPro" id="IPR036661">
    <property type="entry name" value="Luciferase-like_sf"/>
</dbReference>
<dbReference type="EC" id="1.-.-.-" evidence="3"/>
<dbReference type="GO" id="GO:0016705">
    <property type="term" value="F:oxidoreductase activity, acting on paired donors, with incorporation or reduction of molecular oxygen"/>
    <property type="evidence" value="ECO:0007669"/>
    <property type="project" value="InterPro"/>
</dbReference>
<reference evidence="3 4" key="1">
    <citation type="submission" date="2019-11" db="EMBL/GenBank/DDBJ databases">
        <authorList>
            <person name="Li X.-J."/>
            <person name="Feng X.-M."/>
        </authorList>
    </citation>
    <scope>NUCLEOTIDE SEQUENCE [LARGE SCALE GENOMIC DNA]</scope>
    <source>
        <strain evidence="3 4">XMNu-373</strain>
    </source>
</reference>
<dbReference type="Gene3D" id="3.20.20.30">
    <property type="entry name" value="Luciferase-like domain"/>
    <property type="match status" value="1"/>
</dbReference>
<gene>
    <name evidence="3" type="ORF">F7O44_08325</name>
</gene>
<proteinExistence type="predicted"/>
<dbReference type="InterPro" id="IPR019910">
    <property type="entry name" value="Lucif-like_OxRdtase_MSMEG_4879"/>
</dbReference>
<dbReference type="SUPFAM" id="SSF51679">
    <property type="entry name" value="Bacterial luciferase-like"/>
    <property type="match status" value="1"/>
</dbReference>
<evidence type="ECO:0000259" key="2">
    <source>
        <dbReference type="Pfam" id="PF00296"/>
    </source>
</evidence>
<dbReference type="Proteomes" id="UP000460435">
    <property type="component" value="Unassembled WGS sequence"/>
</dbReference>